<dbReference type="PANTHER" id="PTHR36435">
    <property type="entry name" value="SLR1288 PROTEIN"/>
    <property type="match status" value="1"/>
</dbReference>
<accession>A0A7T2QFV0</accession>
<gene>
    <name evidence="3" type="ORF">I6G77_01825</name>
</gene>
<dbReference type="RefSeq" id="WP_042515348.1">
    <property type="nucleotide sequence ID" value="NZ_CP065739.1"/>
</dbReference>
<evidence type="ECO:0000259" key="2">
    <source>
        <dbReference type="Pfam" id="PF02517"/>
    </source>
</evidence>
<dbReference type="GO" id="GO:0008237">
    <property type="term" value="F:metallopeptidase activity"/>
    <property type="evidence" value="ECO:0007669"/>
    <property type="project" value="UniProtKB-KW"/>
</dbReference>
<feature type="domain" description="CAAX prenyl protease 2/Lysostaphin resistance protein A-like" evidence="2">
    <location>
        <begin position="124"/>
        <end position="212"/>
    </location>
</feature>
<dbReference type="Proteomes" id="UP000594791">
    <property type="component" value="Chromosome"/>
</dbReference>
<keyword evidence="3" id="KW-0378">Hydrolase</keyword>
<feature type="transmembrane region" description="Helical" evidence="1">
    <location>
        <begin position="124"/>
        <end position="143"/>
    </location>
</feature>
<reference evidence="3 4" key="1">
    <citation type="submission" date="2020-12" db="EMBL/GenBank/DDBJ databases">
        <title>FDA dAtabase for Regulatory Grade micrObial Sequences (FDA-ARGOS): Supporting development and validation of Infectious Disease Dx tests.</title>
        <authorList>
            <person name="Nelson B."/>
            <person name="Plummer A."/>
            <person name="Tallon L."/>
            <person name="Sadzewicz L."/>
            <person name="Zhao X."/>
            <person name="Boylan J."/>
            <person name="Ott S."/>
            <person name="Bowen H."/>
            <person name="Vavikolanu K."/>
            <person name="Mehta A."/>
            <person name="Aluvathingal J."/>
            <person name="Nadendla S."/>
            <person name="Myers T."/>
            <person name="Yan Y."/>
            <person name="Sichtig H."/>
        </authorList>
    </citation>
    <scope>NUCLEOTIDE SEQUENCE [LARGE SCALE GENOMIC DNA]</scope>
    <source>
        <strain evidence="3 4">FDAARGOS_920</strain>
    </source>
</reference>
<keyword evidence="1" id="KW-1133">Transmembrane helix</keyword>
<keyword evidence="1" id="KW-0472">Membrane</keyword>
<feature type="transmembrane region" description="Helical" evidence="1">
    <location>
        <begin position="46"/>
        <end position="64"/>
    </location>
</feature>
<dbReference type="InterPro" id="IPR052710">
    <property type="entry name" value="CAAX_protease"/>
</dbReference>
<dbReference type="EMBL" id="CP065739">
    <property type="protein sequence ID" value="QPR77971.1"/>
    <property type="molecule type" value="Genomic_DNA"/>
</dbReference>
<dbReference type="InterPro" id="IPR003675">
    <property type="entry name" value="Rce1/LyrA-like_dom"/>
</dbReference>
<name>A0A7T2QFV0_9BACI</name>
<organism evidence="3 4">
    <name type="scientific">Bacillus tropicus</name>
    <dbReference type="NCBI Taxonomy" id="2026188"/>
    <lineage>
        <taxon>Bacteria</taxon>
        <taxon>Bacillati</taxon>
        <taxon>Bacillota</taxon>
        <taxon>Bacilli</taxon>
        <taxon>Bacillales</taxon>
        <taxon>Bacillaceae</taxon>
        <taxon>Bacillus</taxon>
        <taxon>Bacillus cereus group</taxon>
    </lineage>
</organism>
<keyword evidence="4" id="KW-1185">Reference proteome</keyword>
<sequence>MNFIKMNKKEIIMLIIFTLFVPFQIGLYILFGISLLANVNLVESEFVLSAIGFTVPAIVGIIYFRKEIIESFTYFKEKTILKIVSIPMVVLFTVIAEQSVMHFLATGQPENQEQLLETGAEVPLVFTLLVFGILGPILEEIVFRHILINRFSYHIGTAIASIISIMIFTLLHTNQLSDIAIYLPGSLILTAAYLISKRSIAYVIAIHILNNCLGFIL</sequence>
<feature type="transmembrane region" description="Helical" evidence="1">
    <location>
        <begin position="84"/>
        <end position="104"/>
    </location>
</feature>
<dbReference type="PANTHER" id="PTHR36435:SF1">
    <property type="entry name" value="CAAX AMINO TERMINAL PROTEASE FAMILY PROTEIN"/>
    <property type="match status" value="1"/>
</dbReference>
<proteinExistence type="predicted"/>
<keyword evidence="3" id="KW-0482">Metalloprotease</keyword>
<evidence type="ECO:0000256" key="1">
    <source>
        <dbReference type="SAM" id="Phobius"/>
    </source>
</evidence>
<feature type="transmembrane region" description="Helical" evidence="1">
    <location>
        <begin position="179"/>
        <end position="196"/>
    </location>
</feature>
<protein>
    <submittedName>
        <fullName evidence="3">CPBP family intramembrane metalloprotease</fullName>
    </submittedName>
</protein>
<feature type="transmembrane region" description="Helical" evidence="1">
    <location>
        <begin position="12"/>
        <end position="34"/>
    </location>
</feature>
<keyword evidence="1" id="KW-0812">Transmembrane</keyword>
<dbReference type="Pfam" id="PF02517">
    <property type="entry name" value="Rce1-like"/>
    <property type="match status" value="1"/>
</dbReference>
<evidence type="ECO:0000313" key="4">
    <source>
        <dbReference type="Proteomes" id="UP000594791"/>
    </source>
</evidence>
<feature type="transmembrane region" description="Helical" evidence="1">
    <location>
        <begin position="155"/>
        <end position="173"/>
    </location>
</feature>
<evidence type="ECO:0000313" key="3">
    <source>
        <dbReference type="EMBL" id="QPR77971.1"/>
    </source>
</evidence>
<keyword evidence="3" id="KW-0645">Protease</keyword>